<gene>
    <name evidence="1" type="ORF">MLD38_036736</name>
</gene>
<evidence type="ECO:0000313" key="2">
    <source>
        <dbReference type="Proteomes" id="UP001057402"/>
    </source>
</evidence>
<reference evidence="2" key="1">
    <citation type="journal article" date="2023" name="Front. Plant Sci.">
        <title>Chromosomal-level genome assembly of Melastoma candidum provides insights into trichome evolution.</title>
        <authorList>
            <person name="Zhong Y."/>
            <person name="Wu W."/>
            <person name="Sun C."/>
            <person name="Zou P."/>
            <person name="Liu Y."/>
            <person name="Dai S."/>
            <person name="Zhou R."/>
        </authorList>
    </citation>
    <scope>NUCLEOTIDE SEQUENCE [LARGE SCALE GENOMIC DNA]</scope>
</reference>
<protein>
    <submittedName>
        <fullName evidence="1">Uncharacterized protein</fullName>
    </submittedName>
</protein>
<dbReference type="EMBL" id="CM042890">
    <property type="protein sequence ID" value="KAI4311872.1"/>
    <property type="molecule type" value="Genomic_DNA"/>
</dbReference>
<sequence>MEDSGKSIGQKQLKCNEPTGSELLSYMHVLYGIFLYSKFAYRSANAILEEAMDNEPRVHIVDFQIAQGSQWVPLIQSLARRPGGPPFLCITGIDDSESVFAREAGIEIVAQRLCQLAESCGMPFEFHNAAIYSSEVDFQHLSIRPDEALAVNFPYILHHVPDKSVTTENNWDRILGLIKSLSPKVVTLLEQESNTNTSPFIPRFLEMLDYYMAMFASIDAARPRDDKERISAEQHCVARDSQHGGLRRFR</sequence>
<dbReference type="Proteomes" id="UP001057402">
    <property type="component" value="Chromosome 11"/>
</dbReference>
<organism evidence="1 2">
    <name type="scientific">Melastoma candidum</name>
    <dbReference type="NCBI Taxonomy" id="119954"/>
    <lineage>
        <taxon>Eukaryota</taxon>
        <taxon>Viridiplantae</taxon>
        <taxon>Streptophyta</taxon>
        <taxon>Embryophyta</taxon>
        <taxon>Tracheophyta</taxon>
        <taxon>Spermatophyta</taxon>
        <taxon>Magnoliopsida</taxon>
        <taxon>eudicotyledons</taxon>
        <taxon>Gunneridae</taxon>
        <taxon>Pentapetalae</taxon>
        <taxon>rosids</taxon>
        <taxon>malvids</taxon>
        <taxon>Myrtales</taxon>
        <taxon>Melastomataceae</taxon>
        <taxon>Melastomatoideae</taxon>
        <taxon>Melastomateae</taxon>
        <taxon>Melastoma</taxon>
    </lineage>
</organism>
<keyword evidence="2" id="KW-1185">Reference proteome</keyword>
<proteinExistence type="predicted"/>
<accession>A0ACB9LL02</accession>
<name>A0ACB9LL02_9MYRT</name>
<comment type="caution">
    <text evidence="1">The sequence shown here is derived from an EMBL/GenBank/DDBJ whole genome shotgun (WGS) entry which is preliminary data.</text>
</comment>
<evidence type="ECO:0000313" key="1">
    <source>
        <dbReference type="EMBL" id="KAI4311872.1"/>
    </source>
</evidence>